<dbReference type="PANTHER" id="PTHR11808:SF80">
    <property type="entry name" value="CYSTATHIONINE GAMMA-LYASE"/>
    <property type="match status" value="1"/>
</dbReference>
<evidence type="ECO:0000256" key="8">
    <source>
        <dbReference type="RuleBase" id="RU362118"/>
    </source>
</evidence>
<reference evidence="10" key="1">
    <citation type="submission" date="2020-07" db="EMBL/GenBank/DDBJ databases">
        <authorList>
            <person name="Partida-Martinez L."/>
            <person name="Huntemann M."/>
            <person name="Clum A."/>
            <person name="Wang J."/>
            <person name="Palaniappan K."/>
            <person name="Ritter S."/>
            <person name="Chen I.-M."/>
            <person name="Stamatis D."/>
            <person name="Reddy T."/>
            <person name="O'Malley R."/>
            <person name="Daum C."/>
            <person name="Shapiro N."/>
            <person name="Ivanova N."/>
            <person name="Kyrpides N."/>
            <person name="Woyke T."/>
        </authorList>
    </citation>
    <scope>NUCLEOTIDE SEQUENCE [LARGE SCALE GENOMIC DNA]</scope>
    <source>
        <strain evidence="10">AT2.8</strain>
    </source>
</reference>
<proteinExistence type="inferred from homology"/>
<dbReference type="GO" id="GO:0030170">
    <property type="term" value="F:pyridoxal phosphate binding"/>
    <property type="evidence" value="ECO:0007669"/>
    <property type="project" value="InterPro"/>
</dbReference>
<dbReference type="PIRSF" id="PIRSF001434">
    <property type="entry name" value="CGS"/>
    <property type="match status" value="1"/>
</dbReference>
<feature type="modified residue" description="N6-(pyridoxal phosphate)lysine" evidence="7">
    <location>
        <position position="210"/>
    </location>
</feature>
<evidence type="ECO:0000313" key="9">
    <source>
        <dbReference type="EMBL" id="NYE06573.1"/>
    </source>
</evidence>
<dbReference type="InterPro" id="IPR015424">
    <property type="entry name" value="PyrdxlP-dep_Trfase"/>
</dbReference>
<dbReference type="CDD" id="cd00614">
    <property type="entry name" value="CGS_like"/>
    <property type="match status" value="1"/>
</dbReference>
<dbReference type="GO" id="GO:0018826">
    <property type="term" value="F:methionine gamma-lyase activity"/>
    <property type="evidence" value="ECO:0007669"/>
    <property type="project" value="UniProtKB-EC"/>
</dbReference>
<dbReference type="InterPro" id="IPR000277">
    <property type="entry name" value="Cys/Met-Metab_PyrdxlP-dep_enz"/>
</dbReference>
<dbReference type="Proteomes" id="UP000548423">
    <property type="component" value="Unassembled WGS sequence"/>
</dbReference>
<organism evidence="9 10">
    <name type="scientific">Neobacillus niacini</name>
    <dbReference type="NCBI Taxonomy" id="86668"/>
    <lineage>
        <taxon>Bacteria</taxon>
        <taxon>Bacillati</taxon>
        <taxon>Bacillota</taxon>
        <taxon>Bacilli</taxon>
        <taxon>Bacillales</taxon>
        <taxon>Bacillaceae</taxon>
        <taxon>Neobacillus</taxon>
    </lineage>
</organism>
<accession>A0A852TCQ9</accession>
<gene>
    <name evidence="9" type="ORF">F4694_003353</name>
</gene>
<dbReference type="GO" id="GO:0019346">
    <property type="term" value="P:transsulfuration"/>
    <property type="evidence" value="ECO:0007669"/>
    <property type="project" value="InterPro"/>
</dbReference>
<dbReference type="InterPro" id="IPR015422">
    <property type="entry name" value="PyrdxlP-dep_Trfase_small"/>
</dbReference>
<evidence type="ECO:0000256" key="2">
    <source>
        <dbReference type="ARBA" id="ARBA00022898"/>
    </source>
</evidence>
<dbReference type="FunFam" id="3.40.640.10:FF:000046">
    <property type="entry name" value="Cystathionine gamma-lyase"/>
    <property type="match status" value="1"/>
</dbReference>
<evidence type="ECO:0000256" key="6">
    <source>
        <dbReference type="ARBA" id="ARBA00052699"/>
    </source>
</evidence>
<comment type="caution">
    <text evidence="9">The sequence shown here is derived from an EMBL/GenBank/DDBJ whole genome shotgun (WGS) entry which is preliminary data.</text>
</comment>
<dbReference type="EC" id="4.4.1.2" evidence="3"/>
<comment type="cofactor">
    <cofactor evidence="1 8">
        <name>pyridoxal 5'-phosphate</name>
        <dbReference type="ChEBI" id="CHEBI:597326"/>
    </cofactor>
</comment>
<dbReference type="SUPFAM" id="SSF53383">
    <property type="entry name" value="PLP-dependent transferases"/>
    <property type="match status" value="1"/>
</dbReference>
<evidence type="ECO:0000256" key="7">
    <source>
        <dbReference type="PIRSR" id="PIRSR001434-2"/>
    </source>
</evidence>
<dbReference type="Gene3D" id="3.40.640.10">
    <property type="entry name" value="Type I PLP-dependent aspartate aminotransferase-like (Major domain)"/>
    <property type="match status" value="1"/>
</dbReference>
<protein>
    <recommendedName>
        <fullName evidence="3">homocysteine desulfhydrase</fullName>
        <ecNumber evidence="3">4.4.1.2</ecNumber>
    </recommendedName>
    <alternativeName>
        <fullName evidence="4">Homocysteine desulfhydrase</fullName>
    </alternativeName>
</protein>
<name>A0A852TCQ9_9BACI</name>
<dbReference type="InterPro" id="IPR015421">
    <property type="entry name" value="PyrdxlP-dep_Trfase_major"/>
</dbReference>
<reference evidence="10" key="2">
    <citation type="submission" date="2020-08" db="EMBL/GenBank/DDBJ databases">
        <title>The Agave Microbiome: Exploring the role of microbial communities in plant adaptations to desert environments.</title>
        <authorList>
            <person name="Partida-Martinez L.P."/>
        </authorList>
    </citation>
    <scope>NUCLEOTIDE SEQUENCE [LARGE SCALE GENOMIC DNA]</scope>
    <source>
        <strain evidence="10">AT2.8</strain>
    </source>
</reference>
<dbReference type="AlphaFoldDB" id="A0A852TCQ9"/>
<comment type="catalytic activity">
    <reaction evidence="5">
        <text>L-homocysteine + H2O = 2-oxobutanoate + hydrogen sulfide + NH4(+) + H(+)</text>
        <dbReference type="Rhea" id="RHEA:14501"/>
        <dbReference type="ChEBI" id="CHEBI:15377"/>
        <dbReference type="ChEBI" id="CHEBI:15378"/>
        <dbReference type="ChEBI" id="CHEBI:16763"/>
        <dbReference type="ChEBI" id="CHEBI:28938"/>
        <dbReference type="ChEBI" id="CHEBI:29919"/>
        <dbReference type="ChEBI" id="CHEBI:58199"/>
        <dbReference type="EC" id="4.4.1.2"/>
    </reaction>
    <physiologicalReaction direction="left-to-right" evidence="5">
        <dbReference type="Rhea" id="RHEA:14502"/>
    </physiologicalReaction>
</comment>
<evidence type="ECO:0000313" key="10">
    <source>
        <dbReference type="Proteomes" id="UP000548423"/>
    </source>
</evidence>
<dbReference type="PANTHER" id="PTHR11808">
    <property type="entry name" value="TRANS-SULFURATION ENZYME FAMILY MEMBER"/>
    <property type="match status" value="1"/>
</dbReference>
<evidence type="ECO:0000256" key="3">
    <source>
        <dbReference type="ARBA" id="ARBA00047175"/>
    </source>
</evidence>
<dbReference type="GO" id="GO:0005737">
    <property type="term" value="C:cytoplasm"/>
    <property type="evidence" value="ECO:0007669"/>
    <property type="project" value="TreeGrafter"/>
</dbReference>
<dbReference type="Pfam" id="PF01053">
    <property type="entry name" value="Cys_Met_Meta_PP"/>
    <property type="match status" value="1"/>
</dbReference>
<dbReference type="GO" id="GO:0047982">
    <property type="term" value="F:homocysteine desulfhydrase activity"/>
    <property type="evidence" value="ECO:0007669"/>
    <property type="project" value="UniProtKB-EC"/>
</dbReference>
<comment type="similarity">
    <text evidence="8">Belongs to the trans-sulfuration enzymes family.</text>
</comment>
<sequence length="391" mass="43656">MENLDSFEKDKKICMHYEDDRDRFEGAVVPPIFQNTLITYQTFEMITDALQSEHSYYVYGRGTNPTVEIVEKKLAALERGDVCKLFSTGMAAISAAVINSVKSGDHVLCVRNLYYSTMELLKYLGKFNISHSVIYSTKTDDIKAALQSNTRVIFLESPTDMTFRLVNLDEIADLARKNGIRTIIDNTWATPLFQKPLTKGIDVVVHSASKYLGGHSDVLGGAVVTSKEIMKTIFRKEYLLMGAAMPHNEASLLLRGLRTLPFRMQGHQENALKVSKFSHNHPAVQKVNFPGLETHPDYHLGTNQLSGYSGLMSIELKQADFNHVKTVINKMRIFKIGVSWGSFESLIISPNLGNNEGKLVKEHISPGTIRLAVGLENANSLIDDLEQALSE</sequence>
<evidence type="ECO:0000256" key="4">
    <source>
        <dbReference type="ARBA" id="ARBA00047199"/>
    </source>
</evidence>
<keyword evidence="2 7" id="KW-0663">Pyridoxal phosphate</keyword>
<comment type="catalytic activity">
    <reaction evidence="6">
        <text>L-methionine + H2O = methanethiol + 2-oxobutanoate + NH4(+)</text>
        <dbReference type="Rhea" id="RHEA:23800"/>
        <dbReference type="ChEBI" id="CHEBI:15377"/>
        <dbReference type="ChEBI" id="CHEBI:16007"/>
        <dbReference type="ChEBI" id="CHEBI:16763"/>
        <dbReference type="ChEBI" id="CHEBI:28938"/>
        <dbReference type="ChEBI" id="CHEBI:57844"/>
        <dbReference type="EC" id="4.4.1.11"/>
    </reaction>
    <physiologicalReaction direction="left-to-right" evidence="6">
        <dbReference type="Rhea" id="RHEA:23801"/>
    </physiologicalReaction>
</comment>
<evidence type="ECO:0000256" key="1">
    <source>
        <dbReference type="ARBA" id="ARBA00001933"/>
    </source>
</evidence>
<dbReference type="EMBL" id="JACCBX010000007">
    <property type="protein sequence ID" value="NYE06573.1"/>
    <property type="molecule type" value="Genomic_DNA"/>
</dbReference>
<dbReference type="Gene3D" id="3.90.1150.10">
    <property type="entry name" value="Aspartate Aminotransferase, domain 1"/>
    <property type="match status" value="1"/>
</dbReference>
<evidence type="ECO:0000256" key="5">
    <source>
        <dbReference type="ARBA" id="ARBA00048780"/>
    </source>
</evidence>